<evidence type="ECO:0000313" key="2">
    <source>
        <dbReference type="EMBL" id="NUU60671.1"/>
    </source>
</evidence>
<dbReference type="PANTHER" id="PTHR46623:SF6">
    <property type="entry name" value="ALPHA_BETA-HYDROLASES SUPERFAMILY PROTEIN"/>
    <property type="match status" value="1"/>
</dbReference>
<keyword evidence="2" id="KW-0378">Hydrolase</keyword>
<dbReference type="RefSeq" id="WP_175371247.1">
    <property type="nucleotide sequence ID" value="NZ_JABWCS010000203.1"/>
</dbReference>
<sequence>MLTYLNNSDTAVVVVHEIYGINEHMTNTCQALFEQLLVDVYCPDLLNVERSFRYDEEKLAYGHFVHNVGFKKAFPQIKSLIGQIREQYQAVLVLGFSVGATTAWLCTEEEGLCDGVIGYYGSRIRDYTDIDPTCPVLLFFPKEEQSFNVEELSSALRKKNNVRVEVLGPKHGFSDPGSSHYCQESALKANNEMIEFIKALQS</sequence>
<reference evidence="2" key="1">
    <citation type="submission" date="2020-06" db="EMBL/GenBank/DDBJ databases">
        <title>Paenibacillus sp. nov., isolated from soil.</title>
        <authorList>
            <person name="Seo Y.L."/>
        </authorList>
    </citation>
    <scope>NUCLEOTIDE SEQUENCE [LARGE SCALE GENOMIC DNA]</scope>
    <source>
        <strain evidence="2">JW14</strain>
    </source>
</reference>
<evidence type="ECO:0000259" key="1">
    <source>
        <dbReference type="Pfam" id="PF01738"/>
    </source>
</evidence>
<dbReference type="GO" id="GO:0016787">
    <property type="term" value="F:hydrolase activity"/>
    <property type="evidence" value="ECO:0007669"/>
    <property type="project" value="UniProtKB-KW"/>
</dbReference>
<dbReference type="InterPro" id="IPR051049">
    <property type="entry name" value="Dienelactone_hydrolase-like"/>
</dbReference>
<dbReference type="AlphaFoldDB" id="A0A850ERM4"/>
<comment type="caution">
    <text evidence="2">The sequence shown here is derived from an EMBL/GenBank/DDBJ whole genome shotgun (WGS) entry which is preliminary data.</text>
</comment>
<gene>
    <name evidence="2" type="ORF">HPT30_09980</name>
</gene>
<accession>A0A850ERM4</accession>
<dbReference type="InterPro" id="IPR029058">
    <property type="entry name" value="AB_hydrolase_fold"/>
</dbReference>
<evidence type="ECO:0000313" key="3">
    <source>
        <dbReference type="Proteomes" id="UP000564806"/>
    </source>
</evidence>
<dbReference type="Gene3D" id="3.40.50.1820">
    <property type="entry name" value="alpha/beta hydrolase"/>
    <property type="match status" value="1"/>
</dbReference>
<organism evidence="2 3">
    <name type="scientific">Paenibacillus agri</name>
    <dbReference type="NCBI Taxonomy" id="2744309"/>
    <lineage>
        <taxon>Bacteria</taxon>
        <taxon>Bacillati</taxon>
        <taxon>Bacillota</taxon>
        <taxon>Bacilli</taxon>
        <taxon>Bacillales</taxon>
        <taxon>Paenibacillaceae</taxon>
        <taxon>Paenibacillus</taxon>
    </lineage>
</organism>
<dbReference type="InterPro" id="IPR002925">
    <property type="entry name" value="Dienelactn_hydro"/>
</dbReference>
<dbReference type="Proteomes" id="UP000564806">
    <property type="component" value="Unassembled WGS sequence"/>
</dbReference>
<dbReference type="SUPFAM" id="SSF53474">
    <property type="entry name" value="alpha/beta-Hydrolases"/>
    <property type="match status" value="1"/>
</dbReference>
<dbReference type="Pfam" id="PF01738">
    <property type="entry name" value="DLH"/>
    <property type="match status" value="1"/>
</dbReference>
<protein>
    <submittedName>
        <fullName evidence="2">Dienelactone hydrolase family protein</fullName>
    </submittedName>
</protein>
<dbReference type="PANTHER" id="PTHR46623">
    <property type="entry name" value="CARBOXYMETHYLENEBUTENOLIDASE-RELATED"/>
    <property type="match status" value="1"/>
</dbReference>
<feature type="domain" description="Dienelactone hydrolase" evidence="1">
    <location>
        <begin position="10"/>
        <end position="199"/>
    </location>
</feature>
<keyword evidence="3" id="KW-1185">Reference proteome</keyword>
<dbReference type="EMBL" id="JABWCS010000203">
    <property type="protein sequence ID" value="NUU60671.1"/>
    <property type="molecule type" value="Genomic_DNA"/>
</dbReference>
<name>A0A850ERM4_9BACL</name>
<proteinExistence type="predicted"/>